<dbReference type="EMBL" id="CP014242">
    <property type="protein sequence ID" value="AMD18509.1"/>
    <property type="molecule type" value="Genomic_DNA"/>
</dbReference>
<evidence type="ECO:0000313" key="2">
    <source>
        <dbReference type="EMBL" id="AMD18509.1"/>
    </source>
</evidence>
<dbReference type="InterPro" id="IPR026893">
    <property type="entry name" value="Tyr/Ser_Pase_IphP-type"/>
</dbReference>
<evidence type="ECO:0000259" key="1">
    <source>
        <dbReference type="PROSITE" id="PS50056"/>
    </source>
</evidence>
<evidence type="ECO:0000313" key="3">
    <source>
        <dbReference type="Proteomes" id="UP000243052"/>
    </source>
</evidence>
<feature type="domain" description="Tyrosine specific protein phosphatases" evidence="1">
    <location>
        <begin position="472"/>
        <end position="547"/>
    </location>
</feature>
<keyword evidence="3" id="KW-1185">Reference proteome</keyword>
<dbReference type="GO" id="GO:0004721">
    <property type="term" value="F:phosphoprotein phosphatase activity"/>
    <property type="evidence" value="ECO:0007669"/>
    <property type="project" value="InterPro"/>
</dbReference>
<organism evidence="2 3">
    <name type="scientific">Eremothecium sinecaudum</name>
    <dbReference type="NCBI Taxonomy" id="45286"/>
    <lineage>
        <taxon>Eukaryota</taxon>
        <taxon>Fungi</taxon>
        <taxon>Dikarya</taxon>
        <taxon>Ascomycota</taxon>
        <taxon>Saccharomycotina</taxon>
        <taxon>Saccharomycetes</taxon>
        <taxon>Saccharomycetales</taxon>
        <taxon>Saccharomycetaceae</taxon>
        <taxon>Eremothecium</taxon>
    </lineage>
</organism>
<dbReference type="InterPro" id="IPR000387">
    <property type="entry name" value="Tyr_Pase_dom"/>
</dbReference>
<dbReference type="AlphaFoldDB" id="A0A120K0M9"/>
<sequence>MIMGKDYKIECKSIAVFEYLSKRICANEEFLYIKHEKYHTGNGLAAILSRPKSVKFSTLKERLINESEFELPLHKLVLLLHGDRSHKNSFYQPLLADKLSTMGYYVLRIDFRGLGDSEDNADEKKGRTIQQDVEDILSVYEFLESSACERLIGHQLTLDTIVAHSRGVVSMFEFAKTQFVPNLINCCGRFESSGLLLKDEFQQPNWKADGGITCKAPRYGKIKEIWIPAAETISAATVDTLSFASIDEWSFVMSVYGTADSIIPITAASEYANLFRGRHKLELLPGVTHNFFGLADDKNELQLPLKDGKVCYYPVLVDKIGSHLSKDNQLQRFFKASELIKSKVPPVCLPRWPLPYEYSNISNFRDIGGYKTASGHQVKSAIMYRCANPCDAPPEVIEYMKSDLKISRIFDLRSTKEAINNGIISGLPVENLSFIKDHNMSAEDLAVHYQGLFISSYNFPQVYSSILESSHQNIRRFFQTIVNGEVNKDHTIVFHCTAGKDRTGILSMLILGVLGVPADIIARDYEFTTIGLRTEKKLLALTKQRADGLRHLVDPTGSSLIEEYNLTPEKMKENVLSSTYEAMRIFIDRFLDTYGSFDDYFINTLKFTSEDVSKIRNLLLE</sequence>
<dbReference type="Pfam" id="PF13350">
    <property type="entry name" value="Y_phosphatase3"/>
    <property type="match status" value="1"/>
</dbReference>
<dbReference type="InterPro" id="IPR029021">
    <property type="entry name" value="Prot-tyrosine_phosphatase-like"/>
</dbReference>
<dbReference type="Proteomes" id="UP000243052">
    <property type="component" value="Chromosome ii"/>
</dbReference>
<dbReference type="SUPFAM" id="SSF53474">
    <property type="entry name" value="alpha/beta-Hydrolases"/>
    <property type="match status" value="1"/>
</dbReference>
<accession>A0A120K0M9</accession>
<dbReference type="SUPFAM" id="SSF52799">
    <property type="entry name" value="(Phosphotyrosine protein) phosphatases II"/>
    <property type="match status" value="1"/>
</dbReference>
<gene>
    <name evidence="2" type="ORF">AW171_hschr212</name>
</gene>
<dbReference type="GeneID" id="28721661"/>
<dbReference type="STRING" id="45286.A0A120K0M9"/>
<dbReference type="PROSITE" id="PS00383">
    <property type="entry name" value="TYR_PHOSPHATASE_1"/>
    <property type="match status" value="1"/>
</dbReference>
<reference evidence="2 3" key="1">
    <citation type="submission" date="2016-01" db="EMBL/GenBank/DDBJ databases">
        <title>Genome sequence of the yeast Holleya sinecauda.</title>
        <authorList>
            <person name="Dietrich F.S."/>
        </authorList>
    </citation>
    <scope>NUCLEOTIDE SEQUENCE [LARGE SCALE GENOMIC DNA]</scope>
    <source>
        <strain evidence="2 3">ATCC 58844</strain>
    </source>
</reference>
<dbReference type="InterPro" id="IPR016130">
    <property type="entry name" value="Tyr_Pase_AS"/>
</dbReference>
<dbReference type="Gene3D" id="3.90.190.10">
    <property type="entry name" value="Protein tyrosine phosphatase superfamily"/>
    <property type="match status" value="1"/>
</dbReference>
<dbReference type="Gene3D" id="3.40.50.1820">
    <property type="entry name" value="alpha/beta hydrolase"/>
    <property type="match status" value="1"/>
</dbReference>
<name>A0A120K0M9_9SACH</name>
<proteinExistence type="predicted"/>
<dbReference type="RefSeq" id="XP_017985505.1">
    <property type="nucleotide sequence ID" value="XM_018130399.1"/>
</dbReference>
<dbReference type="InterPro" id="IPR029058">
    <property type="entry name" value="AB_hydrolase_fold"/>
</dbReference>
<dbReference type="PANTHER" id="PTHR31126">
    <property type="entry name" value="TYROSINE-PROTEIN PHOSPHATASE"/>
    <property type="match status" value="1"/>
</dbReference>
<protein>
    <submittedName>
        <fullName evidence="2">HBL393Cp</fullName>
    </submittedName>
</protein>
<dbReference type="PANTHER" id="PTHR31126:SF1">
    <property type="entry name" value="TYROSINE SPECIFIC PROTEIN PHOSPHATASES DOMAIN-CONTAINING PROTEIN"/>
    <property type="match status" value="1"/>
</dbReference>
<dbReference type="PROSITE" id="PS50056">
    <property type="entry name" value="TYR_PHOSPHATASE_2"/>
    <property type="match status" value="1"/>
</dbReference>
<dbReference type="OrthoDB" id="449382at2759"/>